<accession>A0ABW2A3C4</accession>
<keyword evidence="5 6" id="KW-0472">Membrane</keyword>
<organism evidence="7 8">
    <name type="scientific">Marinobacterium aestuariivivens</name>
    <dbReference type="NCBI Taxonomy" id="1698799"/>
    <lineage>
        <taxon>Bacteria</taxon>
        <taxon>Pseudomonadati</taxon>
        <taxon>Pseudomonadota</taxon>
        <taxon>Gammaproteobacteria</taxon>
        <taxon>Oceanospirillales</taxon>
        <taxon>Oceanospirillaceae</taxon>
        <taxon>Marinobacterium</taxon>
    </lineage>
</organism>
<dbReference type="Proteomes" id="UP001596422">
    <property type="component" value="Unassembled WGS sequence"/>
</dbReference>
<keyword evidence="3 6" id="KW-0812">Transmembrane</keyword>
<feature type="transmembrane region" description="Helical" evidence="6">
    <location>
        <begin position="32"/>
        <end position="53"/>
    </location>
</feature>
<evidence type="ECO:0000256" key="2">
    <source>
        <dbReference type="ARBA" id="ARBA00022448"/>
    </source>
</evidence>
<dbReference type="InterPro" id="IPR001204">
    <property type="entry name" value="Phos_transporter"/>
</dbReference>
<keyword evidence="2" id="KW-0813">Transport</keyword>
<gene>
    <name evidence="7" type="ORF">ACFQDL_18750</name>
</gene>
<evidence type="ECO:0000256" key="5">
    <source>
        <dbReference type="ARBA" id="ARBA00023136"/>
    </source>
</evidence>
<dbReference type="PANTHER" id="PTHR11101">
    <property type="entry name" value="PHOSPHATE TRANSPORTER"/>
    <property type="match status" value="1"/>
</dbReference>
<evidence type="ECO:0000256" key="3">
    <source>
        <dbReference type="ARBA" id="ARBA00022692"/>
    </source>
</evidence>
<reference evidence="8" key="1">
    <citation type="journal article" date="2019" name="Int. J. Syst. Evol. Microbiol.">
        <title>The Global Catalogue of Microorganisms (GCM) 10K type strain sequencing project: providing services to taxonomists for standard genome sequencing and annotation.</title>
        <authorList>
            <consortium name="The Broad Institute Genomics Platform"/>
            <consortium name="The Broad Institute Genome Sequencing Center for Infectious Disease"/>
            <person name="Wu L."/>
            <person name="Ma J."/>
        </authorList>
    </citation>
    <scope>NUCLEOTIDE SEQUENCE [LARGE SCALE GENOMIC DNA]</scope>
    <source>
        <strain evidence="8">NBRC 111756</strain>
    </source>
</reference>
<name>A0ABW2A3C4_9GAMM</name>
<evidence type="ECO:0000256" key="4">
    <source>
        <dbReference type="ARBA" id="ARBA00022989"/>
    </source>
</evidence>
<comment type="caution">
    <text evidence="7">The sequence shown here is derived from an EMBL/GenBank/DDBJ whole genome shotgun (WGS) entry which is preliminary data.</text>
</comment>
<comment type="subcellular location">
    <subcellularLocation>
        <location evidence="1">Membrane</location>
        <topology evidence="1">Multi-pass membrane protein</topology>
    </subcellularLocation>
</comment>
<dbReference type="RefSeq" id="WP_379910352.1">
    <property type="nucleotide sequence ID" value="NZ_JBHSWE010000001.1"/>
</dbReference>
<keyword evidence="8" id="KW-1185">Reference proteome</keyword>
<evidence type="ECO:0000256" key="1">
    <source>
        <dbReference type="ARBA" id="ARBA00004141"/>
    </source>
</evidence>
<evidence type="ECO:0000313" key="8">
    <source>
        <dbReference type="Proteomes" id="UP001596422"/>
    </source>
</evidence>
<proteinExistence type="predicted"/>
<evidence type="ECO:0000313" key="7">
    <source>
        <dbReference type="EMBL" id="MFC6671874.1"/>
    </source>
</evidence>
<keyword evidence="4 6" id="KW-1133">Transmembrane helix</keyword>
<dbReference type="Pfam" id="PF01384">
    <property type="entry name" value="PHO4"/>
    <property type="match status" value="1"/>
</dbReference>
<protein>
    <submittedName>
        <fullName evidence="7">Inorganic phosphate transporter</fullName>
    </submittedName>
</protein>
<dbReference type="PANTHER" id="PTHR11101:SF80">
    <property type="entry name" value="PHOSPHATE TRANSPORTER"/>
    <property type="match status" value="1"/>
</dbReference>
<evidence type="ECO:0000256" key="6">
    <source>
        <dbReference type="SAM" id="Phobius"/>
    </source>
</evidence>
<sequence length="205" mass="23371">MSSTQAVVGAVVGIGLLRGGHSVNWRLVGRIGCGWVSTPVVAALICMLCLFVLQDLLHLSVARPQHFVISEPALKRLKAQGLDTTTLEMLVDSEYGSAQQLIASAQSQQPLDNDDQQKLIHFSLRSDFVLDHDRIGRLDREWFSRKQWLALNEAVGQRFEYRWQLEEALASRTEAWRLKPDLPGNKYFNQDLQQKLAHLYRTFER</sequence>
<dbReference type="EMBL" id="JBHSWE010000001">
    <property type="protein sequence ID" value="MFC6671874.1"/>
    <property type="molecule type" value="Genomic_DNA"/>
</dbReference>